<dbReference type="EMBL" id="MSFO01000001">
    <property type="protein sequence ID" value="PLB54242.1"/>
    <property type="molecule type" value="Genomic_DNA"/>
</dbReference>
<dbReference type="Proteomes" id="UP000234275">
    <property type="component" value="Unassembled WGS sequence"/>
</dbReference>
<evidence type="ECO:0008006" key="4">
    <source>
        <dbReference type="Google" id="ProtNLM"/>
    </source>
</evidence>
<keyword evidence="1" id="KW-0812">Transmembrane</keyword>
<comment type="caution">
    <text evidence="2">The sequence shown here is derived from an EMBL/GenBank/DDBJ whole genome shotgun (WGS) entry which is preliminary data.</text>
</comment>
<reference evidence="2 3" key="1">
    <citation type="submission" date="2016-12" db="EMBL/GenBank/DDBJ databases">
        <title>The genomes of Aspergillus section Nigri reveals drivers in fungal speciation.</title>
        <authorList>
            <consortium name="DOE Joint Genome Institute"/>
            <person name="Vesth T.C."/>
            <person name="Nybo J."/>
            <person name="Theobald S."/>
            <person name="Brandl J."/>
            <person name="Frisvad J.C."/>
            <person name="Nielsen K.F."/>
            <person name="Lyhne E.K."/>
            <person name="Kogle M.E."/>
            <person name="Kuo A."/>
            <person name="Riley R."/>
            <person name="Clum A."/>
            <person name="Nolan M."/>
            <person name="Lipzen A."/>
            <person name="Salamov A."/>
            <person name="Henrissat B."/>
            <person name="Wiebenga A."/>
            <person name="De Vries R.P."/>
            <person name="Grigoriev I.V."/>
            <person name="Mortensen U.H."/>
            <person name="Andersen M.R."/>
            <person name="Baker S.E."/>
        </authorList>
    </citation>
    <scope>NUCLEOTIDE SEQUENCE [LARGE SCALE GENOMIC DNA]</scope>
    <source>
        <strain evidence="2 3">IBT 23096</strain>
    </source>
</reference>
<protein>
    <recommendedName>
        <fullName evidence="4">Transmembrane protein</fullName>
    </recommendedName>
</protein>
<evidence type="ECO:0000313" key="2">
    <source>
        <dbReference type="EMBL" id="PLB54242.1"/>
    </source>
</evidence>
<name>A0A2I2GMX7_9EURO</name>
<evidence type="ECO:0000313" key="3">
    <source>
        <dbReference type="Proteomes" id="UP000234275"/>
    </source>
</evidence>
<proteinExistence type="predicted"/>
<keyword evidence="1" id="KW-1133">Transmembrane helix</keyword>
<accession>A0A2I2GMX7</accession>
<keyword evidence="3" id="KW-1185">Reference proteome</keyword>
<feature type="transmembrane region" description="Helical" evidence="1">
    <location>
        <begin position="82"/>
        <end position="104"/>
    </location>
</feature>
<dbReference type="VEuPathDB" id="FungiDB:P170DRAFT_11234"/>
<evidence type="ECO:0000256" key="1">
    <source>
        <dbReference type="SAM" id="Phobius"/>
    </source>
</evidence>
<gene>
    <name evidence="2" type="ORF">P170DRAFT_11234</name>
</gene>
<dbReference type="AlphaFoldDB" id="A0A2I2GMX7"/>
<sequence length="113" mass="13052">MVPLGSCRCLEVLDHICYLPLAIARKIGGMLGGKLFFSLFGPRETSRADPPEVGKCMEAREKIAIPTRWTSYNTNSRPAHPILSFILFYFILFYLFIYLFIYFYPPQKSPSEY</sequence>
<dbReference type="RefSeq" id="XP_024709544.1">
    <property type="nucleotide sequence ID" value="XM_024842323.1"/>
</dbReference>
<dbReference type="GeneID" id="36550018"/>
<organism evidence="2 3">
    <name type="scientific">Aspergillus steynii IBT 23096</name>
    <dbReference type="NCBI Taxonomy" id="1392250"/>
    <lineage>
        <taxon>Eukaryota</taxon>
        <taxon>Fungi</taxon>
        <taxon>Dikarya</taxon>
        <taxon>Ascomycota</taxon>
        <taxon>Pezizomycotina</taxon>
        <taxon>Eurotiomycetes</taxon>
        <taxon>Eurotiomycetidae</taxon>
        <taxon>Eurotiales</taxon>
        <taxon>Aspergillaceae</taxon>
        <taxon>Aspergillus</taxon>
        <taxon>Aspergillus subgen. Circumdati</taxon>
    </lineage>
</organism>
<keyword evidence="1" id="KW-0472">Membrane</keyword>